<reference evidence="2" key="1">
    <citation type="submission" date="2022-11" db="UniProtKB">
        <authorList>
            <consortium name="WormBaseParasite"/>
        </authorList>
    </citation>
    <scope>IDENTIFICATION</scope>
</reference>
<organism evidence="1 2">
    <name type="scientific">Panagrolaimus sp. ES5</name>
    <dbReference type="NCBI Taxonomy" id="591445"/>
    <lineage>
        <taxon>Eukaryota</taxon>
        <taxon>Metazoa</taxon>
        <taxon>Ecdysozoa</taxon>
        <taxon>Nematoda</taxon>
        <taxon>Chromadorea</taxon>
        <taxon>Rhabditida</taxon>
        <taxon>Tylenchina</taxon>
        <taxon>Panagrolaimomorpha</taxon>
        <taxon>Panagrolaimoidea</taxon>
        <taxon>Panagrolaimidae</taxon>
        <taxon>Panagrolaimus</taxon>
    </lineage>
</organism>
<protein>
    <submittedName>
        <fullName evidence="2">Dual specificity phosphatase catalytic domain-containing protein</fullName>
    </submittedName>
</protein>
<evidence type="ECO:0000313" key="1">
    <source>
        <dbReference type="Proteomes" id="UP000887579"/>
    </source>
</evidence>
<dbReference type="WBParaSite" id="ES5_v2.g20692.t1">
    <property type="protein sequence ID" value="ES5_v2.g20692.t1"/>
    <property type="gene ID" value="ES5_v2.g20692"/>
</dbReference>
<proteinExistence type="predicted"/>
<accession>A0AC34FTY9</accession>
<dbReference type="Proteomes" id="UP000887579">
    <property type="component" value="Unplaced"/>
</dbReference>
<sequence length="380" mass="42413">MPSMAHRPRHMSAGSIGSRRGTTSSNPSDSMSENGSIYGNAKGFNSRMSTANSTSGGVVDSTHIQLYLPRRDSVTSPLGEVISIHRLPSNESSSQDESEKQLISTTTTSIATTEEEEDLPKVESPLNPRPMETWRRLGKQITPQTSTENNSIKQKSHYIGEIVFQLNDGIYFGGIESSLNHNLLCRLNIEFIIDVSGPESDHMLRTRTEVPCLCGRKTPHSRTTLAIRIRDDSVDVMKPEFKGNQNAKTGTNSIGIEEEQDITDYFEEAITYIQRSIASGKSVLIYSLKCRNRAPSFAAAWFMHEQGLTRMQAIAKVSQIINDQLKTSKIRPGLCISDNMQRALRRWQTRLSKRNDTSPKPADKDGMMERLFGVRKGAWS</sequence>
<evidence type="ECO:0000313" key="2">
    <source>
        <dbReference type="WBParaSite" id="ES5_v2.g20692.t1"/>
    </source>
</evidence>
<name>A0AC34FTY9_9BILA</name>